<evidence type="ECO:0000256" key="1">
    <source>
        <dbReference type="ARBA" id="ARBA00004370"/>
    </source>
</evidence>
<evidence type="ECO:0000256" key="3">
    <source>
        <dbReference type="ARBA" id="ARBA00022989"/>
    </source>
</evidence>
<evidence type="ECO:0000256" key="5">
    <source>
        <dbReference type="SAM" id="Phobius"/>
    </source>
</evidence>
<protein>
    <submittedName>
        <fullName evidence="7">Serpentine receptor class gamma</fullName>
    </submittedName>
</protein>
<reference evidence="7" key="1">
    <citation type="submission" date="2022-11" db="UniProtKB">
        <authorList>
            <consortium name="WormBaseParasite"/>
        </authorList>
    </citation>
    <scope>IDENTIFICATION</scope>
</reference>
<dbReference type="GO" id="GO:0004930">
    <property type="term" value="F:G protein-coupled receptor activity"/>
    <property type="evidence" value="ECO:0007669"/>
    <property type="project" value="InterPro"/>
</dbReference>
<dbReference type="AlphaFoldDB" id="A0A915P7G1"/>
<evidence type="ECO:0000256" key="4">
    <source>
        <dbReference type="ARBA" id="ARBA00023136"/>
    </source>
</evidence>
<dbReference type="SMART" id="SM01381">
    <property type="entry name" value="7TM_GPCR_Srsx"/>
    <property type="match status" value="1"/>
</dbReference>
<evidence type="ECO:0000256" key="2">
    <source>
        <dbReference type="ARBA" id="ARBA00022692"/>
    </source>
</evidence>
<keyword evidence="4 5" id="KW-0472">Membrane</keyword>
<evidence type="ECO:0000313" key="7">
    <source>
        <dbReference type="WBParaSite" id="scf7180000423055.g10129"/>
    </source>
</evidence>
<proteinExistence type="predicted"/>
<name>A0A915P7G1_9BILA</name>
<organism evidence="6 7">
    <name type="scientific">Meloidogyne floridensis</name>
    <dbReference type="NCBI Taxonomy" id="298350"/>
    <lineage>
        <taxon>Eukaryota</taxon>
        <taxon>Metazoa</taxon>
        <taxon>Ecdysozoa</taxon>
        <taxon>Nematoda</taxon>
        <taxon>Chromadorea</taxon>
        <taxon>Rhabditida</taxon>
        <taxon>Tylenchina</taxon>
        <taxon>Tylenchomorpha</taxon>
        <taxon>Tylenchoidea</taxon>
        <taxon>Meloidogynidae</taxon>
        <taxon>Meloidogyninae</taxon>
        <taxon>Meloidogyne</taxon>
    </lineage>
</organism>
<keyword evidence="6" id="KW-1185">Reference proteome</keyword>
<accession>A0A915P7G1</accession>
<dbReference type="WBParaSite" id="scf7180000423055.g10129">
    <property type="protein sequence ID" value="scf7180000423055.g10129"/>
    <property type="gene ID" value="scf7180000423055.g10129"/>
</dbReference>
<feature type="transmembrane region" description="Helical" evidence="5">
    <location>
        <begin position="56"/>
        <end position="78"/>
    </location>
</feature>
<dbReference type="Proteomes" id="UP000887560">
    <property type="component" value="Unplaced"/>
</dbReference>
<dbReference type="GO" id="GO:0016020">
    <property type="term" value="C:membrane"/>
    <property type="evidence" value="ECO:0007669"/>
    <property type="project" value="UniProtKB-SubCell"/>
</dbReference>
<feature type="transmembrane region" description="Helical" evidence="5">
    <location>
        <begin position="151"/>
        <end position="172"/>
    </location>
</feature>
<dbReference type="SUPFAM" id="SSF81321">
    <property type="entry name" value="Family A G protein-coupled receptor-like"/>
    <property type="match status" value="1"/>
</dbReference>
<feature type="transmembrane region" description="Helical" evidence="5">
    <location>
        <begin position="22"/>
        <end position="44"/>
    </location>
</feature>
<keyword evidence="3 5" id="KW-1133">Transmembrane helix</keyword>
<dbReference type="InterPro" id="IPR019424">
    <property type="entry name" value="7TM_GPCR_Srsx"/>
</dbReference>
<keyword evidence="2 5" id="KW-0812">Transmembrane</keyword>
<dbReference type="Pfam" id="PF10320">
    <property type="entry name" value="7TM_GPCR_Srsx"/>
    <property type="match status" value="1"/>
</dbReference>
<evidence type="ECO:0000313" key="6">
    <source>
        <dbReference type="Proteomes" id="UP000887560"/>
    </source>
</evidence>
<feature type="transmembrane region" description="Helical" evidence="5">
    <location>
        <begin position="184"/>
        <end position="207"/>
    </location>
</feature>
<sequence length="264" mass="29484">MVITPYNSSTDLWFMYFQNKTGGYPTLIEMYGIRSIIAFFILDLIGQPFIKFVPCFWIQILSIITGNNAQMTMVLIGFDRLLAVKLPICLVTCSSYDIGRGSWSVIMYFNGITLSSTLMITYILIWILVFLRKNLGGNAVSTSNRRIIKSLLIIIIVNLIGVFINNILKQFYNFVAVDVVTKNFITFINSHLSIVAYSSNAPVLYFVSEKYRAAFNDCFPLLAYLNGSSSHSNSVGATATTPAIAVNPHLPNNVNNRPLTVINS</sequence>
<comment type="subcellular location">
    <subcellularLocation>
        <location evidence="1">Membrane</location>
    </subcellularLocation>
</comment>
<feature type="transmembrane region" description="Helical" evidence="5">
    <location>
        <begin position="105"/>
        <end position="131"/>
    </location>
</feature>
<dbReference type="InterPro" id="IPR000276">
    <property type="entry name" value="GPCR_Rhodpsn"/>
</dbReference>